<dbReference type="RefSeq" id="WP_127692862.1">
    <property type="nucleotide sequence ID" value="NZ_SACQ01000001.1"/>
</dbReference>
<protein>
    <recommendedName>
        <fullName evidence="3">NinB family protein</fullName>
    </recommendedName>
</protein>
<evidence type="ECO:0008006" key="3">
    <source>
        <dbReference type="Google" id="ProtNLM"/>
    </source>
</evidence>
<dbReference type="EMBL" id="SACQ01000001">
    <property type="protein sequence ID" value="RVU32694.1"/>
    <property type="molecule type" value="Genomic_DNA"/>
</dbReference>
<proteinExistence type="predicted"/>
<evidence type="ECO:0000313" key="1">
    <source>
        <dbReference type="EMBL" id="RVU32694.1"/>
    </source>
</evidence>
<sequence length="166" mass="19062">MSKQATTIRSESQLRPVMTRAWEIACAMVKAGKPCCVSITEESKTRTMEKKYHAMIGDIAKQVTFFGKKRYSQEVWKALLVDQFEQEKLSMGEPLTHPGQLITSMDGRRTITVRPTTTKFRKSEALDFIEFLYAQGCEMGVQWSEPALAVYAEYYDEMQKQNRRAA</sequence>
<evidence type="ECO:0000313" key="2">
    <source>
        <dbReference type="Proteomes" id="UP000282818"/>
    </source>
</evidence>
<accession>A0A437QDT4</accession>
<dbReference type="Proteomes" id="UP000282818">
    <property type="component" value="Unassembled WGS sequence"/>
</dbReference>
<reference evidence="1 2" key="1">
    <citation type="submission" date="2019-01" db="EMBL/GenBank/DDBJ databases">
        <authorList>
            <person name="Chen W.-M."/>
        </authorList>
    </citation>
    <scope>NUCLEOTIDE SEQUENCE [LARGE SCALE GENOMIC DNA]</scope>
    <source>
        <strain evidence="1 2">HPM-16</strain>
    </source>
</reference>
<dbReference type="Pfam" id="PF05772">
    <property type="entry name" value="NinB"/>
    <property type="match status" value="1"/>
</dbReference>
<organism evidence="1 2">
    <name type="scientific">Neptunomonas marina</name>
    <dbReference type="NCBI Taxonomy" id="1815562"/>
    <lineage>
        <taxon>Bacteria</taxon>
        <taxon>Pseudomonadati</taxon>
        <taxon>Pseudomonadota</taxon>
        <taxon>Gammaproteobacteria</taxon>
        <taxon>Oceanospirillales</taxon>
        <taxon>Oceanospirillaceae</taxon>
        <taxon>Neptunomonas</taxon>
    </lineage>
</organism>
<keyword evidence="2" id="KW-1185">Reference proteome</keyword>
<dbReference type="InterPro" id="IPR036619">
    <property type="entry name" value="NinB_sf"/>
</dbReference>
<name>A0A437QDT4_9GAMM</name>
<comment type="caution">
    <text evidence="1">The sequence shown here is derived from an EMBL/GenBank/DDBJ whole genome shotgun (WGS) entry which is preliminary data.</text>
</comment>
<dbReference type="InterPro" id="IPR008711">
    <property type="entry name" value="Recombinase_NinB"/>
</dbReference>
<dbReference type="AlphaFoldDB" id="A0A437QDT4"/>
<gene>
    <name evidence="1" type="ORF">EOE65_03300</name>
</gene>
<dbReference type="SUPFAM" id="SSF103370">
    <property type="entry name" value="NinB"/>
    <property type="match status" value="1"/>
</dbReference>
<dbReference type="Gene3D" id="1.10.3790.10">
    <property type="entry name" value="NinB"/>
    <property type="match status" value="1"/>
</dbReference>